<evidence type="ECO:0000256" key="1">
    <source>
        <dbReference type="SAM" id="SignalP"/>
    </source>
</evidence>
<evidence type="ECO:0000313" key="2">
    <source>
        <dbReference type="EMBL" id="MQX35736.1"/>
    </source>
</evidence>
<dbReference type="AlphaFoldDB" id="A0A7X2D2I3"/>
<proteinExistence type="predicted"/>
<dbReference type="SUPFAM" id="SSF48695">
    <property type="entry name" value="Multiheme cytochromes"/>
    <property type="match status" value="1"/>
</dbReference>
<feature type="chain" id="PRO_5030796355" evidence="1">
    <location>
        <begin position="37"/>
        <end position="172"/>
    </location>
</feature>
<comment type="caution">
    <text evidence="2">The sequence shown here is derived from an EMBL/GenBank/DDBJ whole genome shotgun (WGS) entry which is preliminary data.</text>
</comment>
<protein>
    <submittedName>
        <fullName evidence="2">Cytochrome C</fullName>
    </submittedName>
</protein>
<feature type="signal peptide" evidence="1">
    <location>
        <begin position="1"/>
        <end position="36"/>
    </location>
</feature>
<dbReference type="RefSeq" id="WP_153341533.1">
    <property type="nucleotide sequence ID" value="NZ_WIVE01000008.1"/>
</dbReference>
<dbReference type="EMBL" id="WIVE01000008">
    <property type="protein sequence ID" value="MQX35736.1"/>
    <property type="molecule type" value="Genomic_DNA"/>
</dbReference>
<dbReference type="OrthoDB" id="5296814at2"/>
<evidence type="ECO:0000313" key="3">
    <source>
        <dbReference type="Proteomes" id="UP000434582"/>
    </source>
</evidence>
<sequence length="172" mass="18975">MTRTPTRPRLRSVATGAAALLIGLAAGTAQPGSARADDDEWIPPVTHQLTQEECGDCHMAFQPGFLPARSWLAMMNGLADHFGDDATIAPEKADEILVYLMANAGDAQPSGLAREYMRYVREDGVPLRITENPAFLDEHDFRPSVWERPEVVTKSNCLACHKDAERGYYDDD</sequence>
<reference evidence="2 3" key="1">
    <citation type="submission" date="2019-10" db="EMBL/GenBank/DDBJ databases">
        <title>Draft whole-genome sequence of the purple nonsulfur photosynthetic bacterium Roseospira navarrensis DSM 15114.</title>
        <authorList>
            <person name="Kyndt J.A."/>
            <person name="Meyer T.E."/>
        </authorList>
    </citation>
    <scope>NUCLEOTIDE SEQUENCE [LARGE SCALE GENOMIC DNA]</scope>
    <source>
        <strain evidence="2 3">DSM 15114</strain>
    </source>
</reference>
<dbReference type="Pfam" id="PF09626">
    <property type="entry name" value="DHC"/>
    <property type="match status" value="1"/>
</dbReference>
<name>A0A7X2D2I3_9PROT</name>
<keyword evidence="1" id="KW-0732">Signal</keyword>
<accession>A0A7X2D2I3</accession>
<gene>
    <name evidence="2" type="ORF">GHC57_04305</name>
</gene>
<keyword evidence="3" id="KW-1185">Reference proteome</keyword>
<dbReference type="InterPro" id="IPR036280">
    <property type="entry name" value="Multihaem_cyt_sf"/>
</dbReference>
<dbReference type="Proteomes" id="UP000434582">
    <property type="component" value="Unassembled WGS sequence"/>
</dbReference>
<dbReference type="InterPro" id="IPR018588">
    <property type="entry name" value="Dihaem_cytochrome-c"/>
</dbReference>
<organism evidence="2 3">
    <name type="scientific">Roseospira navarrensis</name>
    <dbReference type="NCBI Taxonomy" id="140058"/>
    <lineage>
        <taxon>Bacteria</taxon>
        <taxon>Pseudomonadati</taxon>
        <taxon>Pseudomonadota</taxon>
        <taxon>Alphaproteobacteria</taxon>
        <taxon>Rhodospirillales</taxon>
        <taxon>Rhodospirillaceae</taxon>
        <taxon>Roseospira</taxon>
    </lineage>
</organism>